<evidence type="ECO:0000313" key="3">
    <source>
        <dbReference type="Proteomes" id="UP000095751"/>
    </source>
</evidence>
<dbReference type="OrthoDB" id="198142at2759"/>
<name>A0A1E7FX88_9STRA</name>
<evidence type="ECO:0000256" key="1">
    <source>
        <dbReference type="SAM" id="SignalP"/>
    </source>
</evidence>
<reference evidence="2 3" key="1">
    <citation type="submission" date="2016-09" db="EMBL/GenBank/DDBJ databases">
        <title>Extensive genetic diversity and differential bi-allelic expression allows diatom success in the polar Southern Ocean.</title>
        <authorList>
            <consortium name="DOE Joint Genome Institute"/>
            <person name="Mock T."/>
            <person name="Otillar R.P."/>
            <person name="Strauss J."/>
            <person name="Dupont C."/>
            <person name="Frickenhaus S."/>
            <person name="Maumus F."/>
            <person name="Mcmullan M."/>
            <person name="Sanges R."/>
            <person name="Schmutz J."/>
            <person name="Toseland A."/>
            <person name="Valas R."/>
            <person name="Veluchamy A."/>
            <person name="Ward B.J."/>
            <person name="Allen A."/>
            <person name="Barry K."/>
            <person name="Falciatore A."/>
            <person name="Ferrante M."/>
            <person name="Fortunato A.E."/>
            <person name="Gloeckner G."/>
            <person name="Gruber A."/>
            <person name="Hipkin R."/>
            <person name="Janech M."/>
            <person name="Kroth P."/>
            <person name="Leese F."/>
            <person name="Lindquist E."/>
            <person name="Lyon B.R."/>
            <person name="Martin J."/>
            <person name="Mayer C."/>
            <person name="Parker M."/>
            <person name="Quesneville H."/>
            <person name="Raymond J."/>
            <person name="Uhlig C."/>
            <person name="Valentin K.U."/>
            <person name="Worden A.Z."/>
            <person name="Armbrust E.V."/>
            <person name="Bowler C."/>
            <person name="Green B."/>
            <person name="Moulton V."/>
            <person name="Van Oosterhout C."/>
            <person name="Grigoriev I."/>
        </authorList>
    </citation>
    <scope>NUCLEOTIDE SEQUENCE [LARGE SCALE GENOMIC DNA]</scope>
    <source>
        <strain evidence="2 3">CCMP1102</strain>
    </source>
</reference>
<organism evidence="2 3">
    <name type="scientific">Fragilariopsis cylindrus CCMP1102</name>
    <dbReference type="NCBI Taxonomy" id="635003"/>
    <lineage>
        <taxon>Eukaryota</taxon>
        <taxon>Sar</taxon>
        <taxon>Stramenopiles</taxon>
        <taxon>Ochrophyta</taxon>
        <taxon>Bacillariophyta</taxon>
        <taxon>Bacillariophyceae</taxon>
        <taxon>Bacillariophycidae</taxon>
        <taxon>Bacillariales</taxon>
        <taxon>Bacillariaceae</taxon>
        <taxon>Fragilariopsis</taxon>
    </lineage>
</organism>
<sequence length="286" mass="31021">MFIRISIFASLSALLLSPVAGQFGVAGGKRKQKGSSFQELNEQAKQVGDAGGGGMGAGADMDALMKQMGVDPAAMQKMMGGGGGMGDLANLGPQLDEVMKLMADMTPEELATQMQEAMDMFTGDDMMANMLGNSDEILKTLEDSGAVDAEELEKFRRDPEYFEQKMKESMDQMQQIFSDPAMLETAQEGMKAAQDMYKNPNAASEMMESMMKDLSDEDIESVRQMFIENDGGGDPMMQQLLGTMDTKDFEEVLKDPVTWRKTVKEGLGMFKQQQGQVGAGAGVGEL</sequence>
<keyword evidence="1" id="KW-0732">Signal</keyword>
<proteinExistence type="predicted"/>
<dbReference type="AlphaFoldDB" id="A0A1E7FX88"/>
<feature type="signal peptide" evidence="1">
    <location>
        <begin position="1"/>
        <end position="21"/>
    </location>
</feature>
<gene>
    <name evidence="2" type="ORF">FRACYDRAFT_267379</name>
</gene>
<accession>A0A1E7FX88</accession>
<dbReference type="InParanoid" id="A0A1E7FX88"/>
<dbReference type="EMBL" id="KV784353">
    <property type="protein sequence ID" value="OEU22759.1"/>
    <property type="molecule type" value="Genomic_DNA"/>
</dbReference>
<protein>
    <recommendedName>
        <fullName evidence="4">STI1 domain-containing protein</fullName>
    </recommendedName>
</protein>
<evidence type="ECO:0000313" key="2">
    <source>
        <dbReference type="EMBL" id="OEU22759.1"/>
    </source>
</evidence>
<dbReference type="Proteomes" id="UP000095751">
    <property type="component" value="Unassembled WGS sequence"/>
</dbReference>
<evidence type="ECO:0008006" key="4">
    <source>
        <dbReference type="Google" id="ProtNLM"/>
    </source>
</evidence>
<dbReference type="KEGG" id="fcy:FRACYDRAFT_267379"/>
<keyword evidence="3" id="KW-1185">Reference proteome</keyword>
<feature type="chain" id="PRO_5009193681" description="STI1 domain-containing protein" evidence="1">
    <location>
        <begin position="22"/>
        <end position="286"/>
    </location>
</feature>